<evidence type="ECO:0000313" key="2">
    <source>
        <dbReference type="EMBL" id="MBP1937297.1"/>
    </source>
</evidence>
<name>A0ABS4H4X0_9BACL</name>
<dbReference type="EMBL" id="JAGGKP010000004">
    <property type="protein sequence ID" value="MBP1937297.1"/>
    <property type="molecule type" value="Genomic_DNA"/>
</dbReference>
<accession>A0ABS4H4X0</accession>
<reference evidence="2 3" key="1">
    <citation type="submission" date="2021-03" db="EMBL/GenBank/DDBJ databases">
        <title>Genomic Encyclopedia of Type Strains, Phase IV (KMG-IV): sequencing the most valuable type-strain genomes for metagenomic binning, comparative biology and taxonomic classification.</title>
        <authorList>
            <person name="Goeker M."/>
        </authorList>
    </citation>
    <scope>NUCLEOTIDE SEQUENCE [LARGE SCALE GENOMIC DNA]</scope>
    <source>
        <strain evidence="2 3">DSM 23491</strain>
    </source>
</reference>
<evidence type="ECO:0000259" key="1">
    <source>
        <dbReference type="Pfam" id="PF09983"/>
    </source>
</evidence>
<dbReference type="Gene3D" id="3.40.1360.10">
    <property type="match status" value="1"/>
</dbReference>
<comment type="caution">
    <text evidence="2">The sequence shown here is derived from an EMBL/GenBank/DDBJ whole genome shotgun (WGS) entry which is preliminary data.</text>
</comment>
<keyword evidence="3" id="KW-1185">Reference proteome</keyword>
<gene>
    <name evidence="2" type="ORF">J2Z20_002190</name>
</gene>
<sequence>MLTEQQKQLLHKLIDKLENRSGYGTNDKPKQRVKIGINEKEFPDYFHVSESDFRKEFNLDCVELEKAGYLICDWEKYSRGEELKRLTLNEVAVPNIMAVLGRKSKSEQYRQMEDICLKLMKDAPRELYTFYDEMLQNIRSLNSLPSIFSLKSEDETSRALYGLNQLFLNDKEITKRKWSIYLYNDSKEFETYEKRIINVIKKYVTPDKEDLDEKDVLESYGVSAKPLMVKIFGKWVVQTDYGKIDFAADRFGIGIHPENLNIRCTESLNVKAIVTIENETSYYDYVEYCHNNQLNHLVVYLGGFHNSARRTLLLSISDYVKTHEVGVNFFHWGDIDLGGMYIYKRLCEDTGILFTPIYMDPNTYLKFVEHGSPITETYMQKISSLLGKGEFAMFHDVIALILNYKRKIEQEIVDIKM</sequence>
<dbReference type="Proteomes" id="UP001519273">
    <property type="component" value="Unassembled WGS sequence"/>
</dbReference>
<dbReference type="Pfam" id="PF09983">
    <property type="entry name" value="JetD_C"/>
    <property type="match status" value="1"/>
</dbReference>
<feature type="domain" description="Wadjet protein JetD C-terminal" evidence="1">
    <location>
        <begin position="264"/>
        <end position="415"/>
    </location>
</feature>
<dbReference type="InterPro" id="IPR036078">
    <property type="entry name" value="Spo11/TopoVI_A_sf"/>
</dbReference>
<organism evidence="2 3">
    <name type="scientific">Paenibacillus sediminis</name>
    <dbReference type="NCBI Taxonomy" id="664909"/>
    <lineage>
        <taxon>Bacteria</taxon>
        <taxon>Bacillati</taxon>
        <taxon>Bacillota</taxon>
        <taxon>Bacilli</taxon>
        <taxon>Bacillales</taxon>
        <taxon>Paenibacillaceae</taxon>
        <taxon>Paenibacillus</taxon>
    </lineage>
</organism>
<dbReference type="SUPFAM" id="SSF56726">
    <property type="entry name" value="DNA topoisomerase IV, alpha subunit"/>
    <property type="match status" value="1"/>
</dbReference>
<dbReference type="InterPro" id="IPR024534">
    <property type="entry name" value="JetD_C"/>
</dbReference>
<evidence type="ECO:0000313" key="3">
    <source>
        <dbReference type="Proteomes" id="UP001519273"/>
    </source>
</evidence>
<dbReference type="RefSeq" id="WP_209849431.1">
    <property type="nucleotide sequence ID" value="NZ_CBCRVE010000011.1"/>
</dbReference>
<proteinExistence type="predicted"/>
<protein>
    <recommendedName>
        <fullName evidence="1">Wadjet protein JetD C-terminal domain-containing protein</fullName>
    </recommendedName>
</protein>